<reference evidence="2" key="1">
    <citation type="submission" date="2013-04" db="EMBL/GenBank/DDBJ databases">
        <title>The genome sequencing project of 58 acetic acid bacteria.</title>
        <authorList>
            <person name="Okamoto-Kainuma A."/>
            <person name="Ishikawa M."/>
            <person name="Umino S."/>
            <person name="Koizumi Y."/>
            <person name="Shiwa Y."/>
            <person name="Yoshikawa H."/>
            <person name="Matsutani M."/>
            <person name="Matsushita K."/>
        </authorList>
    </citation>
    <scope>NUCLEOTIDE SEQUENCE</scope>
    <source>
        <strain evidence="2">NRIC 0228</strain>
    </source>
</reference>
<sequence>MSMRRCLVLLAALTIPAFGSAAPIFTPGGGIASSRLNPTYQIGQDGIAKFINLDPATMLGGQPISVVLSQLGQNATGLATETNRALAAEKAASDTISTTQTTANAALKNTFDLLTTLNANFLLKAGVNAPTASGIIGLAGLDANGAVTAPVNTTGSAWGQSYIGGGFIPAGNGYTARPSFSSGWNNGDPFLYPNTTLVGGHTDHDDGYLKVTGSPWSMSDSGGAIAAIYDTIGDQGTGRNGCGNDDGCSLYVGSQITPFRIEAGSQVTRDDSTPRTVALTGSTVTITPALSTAQIRLLKQWMRVYANYDAPGGNAAGGSYWTNWNGQTLTTATFTPNVYYGYVASWTQGTDYTVLNIVSDPDGRAAGWRTEASAATVTTAPGQNSGDLIDADSASPTWTYRTPSVFIGGAYKKFNMNQTVACLTTEVDTLTRQCEANEIDLWGGSTASGVRGRTLHGLTISYGGDQPADGSYNLALAGGNSNLLVMAPNWYATAVQSDPLYVGPLEGPSRDVSGGPTTAVIASLASSTNTGGQTFSNFTYIRPMWWAQRFATDPGSTTDYANETISYGVSVGAGRGQLGTIQERIELNPQAYKNGIGLCGYNACAYVDSHGKIVSGGDILTGNGAALYTVDPNGSNAAYAYSDSTYQMNIAFNSQAGTSASYSGAQGAPGLHLKGALLADGNVSVAAGKSLGLNDSDGVMGGYQYLVDATSTTGPVLHQVVANKNGLAGTFYVDGALTTGGAAKLASLETVGTAVFDSAITVSGDINLAAGKSVNMCDSATPSLCSYFHSTSYANAKISPYTGNYGGAFVAGSFTLNSLPTADDDGAQVWCSDCKVNGVVGVPVWWHASVSGWRDSTNAALVAQ</sequence>
<evidence type="ECO:0000256" key="1">
    <source>
        <dbReference type="SAM" id="SignalP"/>
    </source>
</evidence>
<evidence type="ECO:0000313" key="2">
    <source>
        <dbReference type="EMBL" id="GBR09542.1"/>
    </source>
</evidence>
<keyword evidence="3" id="KW-1185">Reference proteome</keyword>
<name>A0ABQ0Q918_9PROT</name>
<organism evidence="2 3">
    <name type="scientific">Gluconobacter frateurii NRIC 0228</name>
    <dbReference type="NCBI Taxonomy" id="1307946"/>
    <lineage>
        <taxon>Bacteria</taxon>
        <taxon>Pseudomonadati</taxon>
        <taxon>Pseudomonadota</taxon>
        <taxon>Alphaproteobacteria</taxon>
        <taxon>Acetobacterales</taxon>
        <taxon>Acetobacteraceae</taxon>
        <taxon>Gluconobacter</taxon>
    </lineage>
</organism>
<proteinExistence type="predicted"/>
<dbReference type="EMBL" id="BAQW01000004">
    <property type="protein sequence ID" value="GBR09542.1"/>
    <property type="molecule type" value="Genomic_DNA"/>
</dbReference>
<feature type="chain" id="PRO_5046022358" evidence="1">
    <location>
        <begin position="22"/>
        <end position="864"/>
    </location>
</feature>
<feature type="signal peptide" evidence="1">
    <location>
        <begin position="1"/>
        <end position="21"/>
    </location>
</feature>
<accession>A0ABQ0Q918</accession>
<dbReference type="Proteomes" id="UP001061070">
    <property type="component" value="Unassembled WGS sequence"/>
</dbReference>
<protein>
    <submittedName>
        <fullName evidence="2">Uncharacterized protein</fullName>
    </submittedName>
</protein>
<evidence type="ECO:0000313" key="3">
    <source>
        <dbReference type="Proteomes" id="UP001061070"/>
    </source>
</evidence>
<comment type="caution">
    <text evidence="2">The sequence shown here is derived from an EMBL/GenBank/DDBJ whole genome shotgun (WGS) entry which is preliminary data.</text>
</comment>
<gene>
    <name evidence="2" type="ORF">AA0228_0712</name>
</gene>
<keyword evidence="1" id="KW-0732">Signal</keyword>